<dbReference type="InterPro" id="IPR005174">
    <property type="entry name" value="KIB1-4_b-propeller"/>
</dbReference>
<feature type="region of interest" description="Disordered" evidence="1">
    <location>
        <begin position="39"/>
        <end position="95"/>
    </location>
</feature>
<keyword evidence="4" id="KW-1185">Reference proteome</keyword>
<dbReference type="AlphaFoldDB" id="A0A835B563"/>
<dbReference type="Pfam" id="PF03478">
    <property type="entry name" value="Beta-prop_KIB1-4"/>
    <property type="match status" value="1"/>
</dbReference>
<gene>
    <name evidence="3" type="ORF">HU200_042218</name>
</gene>
<dbReference type="PANTHER" id="PTHR33127">
    <property type="entry name" value="TRANSMEMBRANE PROTEIN"/>
    <property type="match status" value="1"/>
</dbReference>
<comment type="caution">
    <text evidence="3">The sequence shown here is derived from an EMBL/GenBank/DDBJ whole genome shotgun (WGS) entry which is preliminary data.</text>
</comment>
<organism evidence="3 4">
    <name type="scientific">Digitaria exilis</name>
    <dbReference type="NCBI Taxonomy" id="1010633"/>
    <lineage>
        <taxon>Eukaryota</taxon>
        <taxon>Viridiplantae</taxon>
        <taxon>Streptophyta</taxon>
        <taxon>Embryophyta</taxon>
        <taxon>Tracheophyta</taxon>
        <taxon>Spermatophyta</taxon>
        <taxon>Magnoliopsida</taxon>
        <taxon>Liliopsida</taxon>
        <taxon>Poales</taxon>
        <taxon>Poaceae</taxon>
        <taxon>PACMAD clade</taxon>
        <taxon>Panicoideae</taxon>
        <taxon>Panicodae</taxon>
        <taxon>Paniceae</taxon>
        <taxon>Anthephorinae</taxon>
        <taxon>Digitaria</taxon>
    </lineage>
</organism>
<protein>
    <recommendedName>
        <fullName evidence="2">KIB1-4 beta-propeller domain-containing protein</fullName>
    </recommendedName>
</protein>
<evidence type="ECO:0000313" key="4">
    <source>
        <dbReference type="Proteomes" id="UP000636709"/>
    </source>
</evidence>
<feature type="domain" description="KIB1-4 beta-propeller" evidence="2">
    <location>
        <begin position="108"/>
        <end position="288"/>
    </location>
</feature>
<dbReference type="OrthoDB" id="692759at2759"/>
<evidence type="ECO:0000256" key="1">
    <source>
        <dbReference type="SAM" id="MobiDB-lite"/>
    </source>
</evidence>
<reference evidence="3" key="1">
    <citation type="submission" date="2020-07" db="EMBL/GenBank/DDBJ databases">
        <title>Genome sequence and genetic diversity analysis of an under-domesticated orphan crop, white fonio (Digitaria exilis).</title>
        <authorList>
            <person name="Bennetzen J.L."/>
            <person name="Chen S."/>
            <person name="Ma X."/>
            <person name="Wang X."/>
            <person name="Yssel A.E.J."/>
            <person name="Chaluvadi S.R."/>
            <person name="Johnson M."/>
            <person name="Gangashetty P."/>
            <person name="Hamidou F."/>
            <person name="Sanogo M.D."/>
            <person name="Zwaenepoel A."/>
            <person name="Wallace J."/>
            <person name="Van De Peer Y."/>
            <person name="Van Deynze A."/>
        </authorList>
    </citation>
    <scope>NUCLEOTIDE SEQUENCE</scope>
    <source>
        <tissue evidence="3">Leaves</tissue>
    </source>
</reference>
<dbReference type="PANTHER" id="PTHR33127:SF5">
    <property type="entry name" value="TRANSMEMBRANE PROTEIN"/>
    <property type="match status" value="1"/>
</dbReference>
<accession>A0A835B563</accession>
<name>A0A835B563_9POAL</name>
<dbReference type="EMBL" id="JACEFO010002027">
    <property type="protein sequence ID" value="KAF8688740.1"/>
    <property type="molecule type" value="Genomic_DNA"/>
</dbReference>
<evidence type="ECO:0000259" key="2">
    <source>
        <dbReference type="Pfam" id="PF03478"/>
    </source>
</evidence>
<proteinExistence type="predicted"/>
<sequence length="362" mass="39981">MPRCSCSTTTATTPRSSCTASQASSRCARGWLRWSAIDTGPRHRAGSSCPPSARRRQCSSGTRSPAPRSACPPTARASSASAATPRGASCRASPSRPIRVRAASSSSVDLAETVLWYCRLGDDRWRKHEYEYEFTAVGAATLSAVLRSMSRLTSVGGKFFADHLDDMVVMLEFSPEPVFTAIPKDKNISIWPPCNGAYTVELVESHGDLFSVRFNRSSYLQERFVVGVGVFKLDLSAQAWVKAESLGDRAFIIHKRFGGSWDPKEDDGLKGDCVYYCLPNDKGLYVYDMGRGTTALRNPDSNLGDPCSTKAMFRFPTIHYSFQLFTIHSNFSLFPPHKTRFPANATVFFLCYSVFSYNLNTP</sequence>
<dbReference type="Proteomes" id="UP000636709">
    <property type="component" value="Unassembled WGS sequence"/>
</dbReference>
<evidence type="ECO:0000313" key="3">
    <source>
        <dbReference type="EMBL" id="KAF8688740.1"/>
    </source>
</evidence>
<feature type="compositionally biased region" description="Low complexity" evidence="1">
    <location>
        <begin position="62"/>
        <end position="89"/>
    </location>
</feature>